<dbReference type="Proteomes" id="UP001458880">
    <property type="component" value="Unassembled WGS sequence"/>
</dbReference>
<dbReference type="EMBL" id="JASPKY010000979">
    <property type="protein sequence ID" value="KAK9679759.1"/>
    <property type="molecule type" value="Genomic_DNA"/>
</dbReference>
<evidence type="ECO:0000256" key="1">
    <source>
        <dbReference type="SAM" id="MobiDB-lite"/>
    </source>
</evidence>
<organism evidence="2 3">
    <name type="scientific">Popillia japonica</name>
    <name type="common">Japanese beetle</name>
    <dbReference type="NCBI Taxonomy" id="7064"/>
    <lineage>
        <taxon>Eukaryota</taxon>
        <taxon>Metazoa</taxon>
        <taxon>Ecdysozoa</taxon>
        <taxon>Arthropoda</taxon>
        <taxon>Hexapoda</taxon>
        <taxon>Insecta</taxon>
        <taxon>Pterygota</taxon>
        <taxon>Neoptera</taxon>
        <taxon>Endopterygota</taxon>
        <taxon>Coleoptera</taxon>
        <taxon>Polyphaga</taxon>
        <taxon>Scarabaeiformia</taxon>
        <taxon>Scarabaeidae</taxon>
        <taxon>Rutelinae</taxon>
        <taxon>Popillia</taxon>
    </lineage>
</organism>
<protein>
    <submittedName>
        <fullName evidence="2">Folate-sensitive fragile site protein Fra10Ac1</fullName>
    </submittedName>
</protein>
<evidence type="ECO:0000313" key="2">
    <source>
        <dbReference type="EMBL" id="KAK9679759.1"/>
    </source>
</evidence>
<dbReference type="Pfam" id="PF09725">
    <property type="entry name" value="Fra10Ac1"/>
    <property type="match status" value="1"/>
</dbReference>
<dbReference type="GO" id="GO:0016791">
    <property type="term" value="F:phosphatase activity"/>
    <property type="evidence" value="ECO:0007669"/>
    <property type="project" value="TreeGrafter"/>
</dbReference>
<comment type="caution">
    <text evidence="2">The sequence shown here is derived from an EMBL/GenBank/DDBJ whole genome shotgun (WGS) entry which is preliminary data.</text>
</comment>
<evidence type="ECO:0000313" key="3">
    <source>
        <dbReference type="Proteomes" id="UP001458880"/>
    </source>
</evidence>
<feature type="region of interest" description="Disordered" evidence="1">
    <location>
        <begin position="168"/>
        <end position="216"/>
    </location>
</feature>
<keyword evidence="3" id="KW-1185">Reference proteome</keyword>
<accession>A0AAW1HTC7</accession>
<dbReference type="PANTHER" id="PTHR11567">
    <property type="entry name" value="ACID PHOSPHATASE-RELATED"/>
    <property type="match status" value="1"/>
</dbReference>
<proteinExistence type="predicted"/>
<gene>
    <name evidence="2" type="ORF">QE152_g39737</name>
</gene>
<dbReference type="InterPro" id="IPR019129">
    <property type="entry name" value="Folate-sensitive_fs_Fra10Ac1"/>
</dbReference>
<sequence>MSLRHHMRYMNPYDVHKALINEYVLRRSGDTRLLRRDTSRDKTDIDIVKENHRFLWNEDDKPLSWEEEFARKYYDKLFKEYCIGDLSRYKENKIALRWRIEREVVAGKGQFTCGNKVCDKEDELKSWEVNFAYLEKGVKRNALVKIRLCPKCSKKLNYHSKKKEVKRLKKKSKIKSKSSPNDDITGNNDGDSSSSNRIEDTAEIDGGNVQAKIDESPWENLKPIEIKTREEEMEDYLEDLLL</sequence>
<reference evidence="2 3" key="1">
    <citation type="journal article" date="2024" name="BMC Genomics">
        <title>De novo assembly and annotation of Popillia japonica's genome with initial clues to its potential as an invasive pest.</title>
        <authorList>
            <person name="Cucini C."/>
            <person name="Boschi S."/>
            <person name="Funari R."/>
            <person name="Cardaioli E."/>
            <person name="Iannotti N."/>
            <person name="Marturano G."/>
            <person name="Paoli F."/>
            <person name="Bruttini M."/>
            <person name="Carapelli A."/>
            <person name="Frati F."/>
            <person name="Nardi F."/>
        </authorList>
    </citation>
    <scope>NUCLEOTIDE SEQUENCE [LARGE SCALE GENOMIC DNA]</scope>
    <source>
        <strain evidence="2">DMR45628</strain>
    </source>
</reference>
<name>A0AAW1HTC7_POPJA</name>
<dbReference type="AlphaFoldDB" id="A0AAW1HTC7"/>
<dbReference type="PANTHER" id="PTHR11567:SF25">
    <property type="entry name" value="PROTEIN FRA10AC1"/>
    <property type="match status" value="1"/>
</dbReference>
<dbReference type="InterPro" id="IPR050645">
    <property type="entry name" value="Histidine_acid_phosphatase"/>
</dbReference>
<feature type="compositionally biased region" description="Low complexity" evidence="1">
    <location>
        <begin position="177"/>
        <end position="196"/>
    </location>
</feature>